<evidence type="ECO:0000256" key="12">
    <source>
        <dbReference type="PIRSR" id="PIRSR005461-1"/>
    </source>
</evidence>
<comment type="similarity">
    <text evidence="11">Belongs to the class I-like SAM-binding methyltransferase superfamily. RNA methyltransferase RlmE family.</text>
</comment>
<dbReference type="PANTHER" id="PTHR10920">
    <property type="entry name" value="RIBOSOMAL RNA METHYLTRANSFERASE"/>
    <property type="match status" value="1"/>
</dbReference>
<evidence type="ECO:0000313" key="15">
    <source>
        <dbReference type="Proteomes" id="UP000464912"/>
    </source>
</evidence>
<evidence type="ECO:0000256" key="10">
    <source>
        <dbReference type="ARBA" id="ARBA00048970"/>
    </source>
</evidence>
<dbReference type="SUPFAM" id="SSF53335">
    <property type="entry name" value="S-adenosyl-L-methionine-dependent methyltransferases"/>
    <property type="match status" value="1"/>
</dbReference>
<dbReference type="GO" id="GO:0005737">
    <property type="term" value="C:cytoplasm"/>
    <property type="evidence" value="ECO:0007669"/>
    <property type="project" value="UniProtKB-SubCell"/>
</dbReference>
<dbReference type="InterPro" id="IPR015507">
    <property type="entry name" value="rRNA-MeTfrase_E"/>
</dbReference>
<name>A0A6P1GAD9_9RICK</name>
<comment type="catalytic activity">
    <reaction evidence="10 11">
        <text>uridine(2552) in 23S rRNA + S-adenosyl-L-methionine = 2'-O-methyluridine(2552) in 23S rRNA + S-adenosyl-L-homocysteine + H(+)</text>
        <dbReference type="Rhea" id="RHEA:42720"/>
        <dbReference type="Rhea" id="RHEA-COMP:10202"/>
        <dbReference type="Rhea" id="RHEA-COMP:10203"/>
        <dbReference type="ChEBI" id="CHEBI:15378"/>
        <dbReference type="ChEBI" id="CHEBI:57856"/>
        <dbReference type="ChEBI" id="CHEBI:59789"/>
        <dbReference type="ChEBI" id="CHEBI:65315"/>
        <dbReference type="ChEBI" id="CHEBI:74478"/>
        <dbReference type="EC" id="2.1.1.166"/>
    </reaction>
</comment>
<evidence type="ECO:0000256" key="6">
    <source>
        <dbReference type="ARBA" id="ARBA00038861"/>
    </source>
</evidence>
<dbReference type="EMBL" id="CP047224">
    <property type="protein sequence ID" value="QHD65260.1"/>
    <property type="molecule type" value="Genomic_DNA"/>
</dbReference>
<feature type="binding site" evidence="11">
    <location>
        <position position="104"/>
    </location>
    <ligand>
        <name>S-adenosyl-L-methionine</name>
        <dbReference type="ChEBI" id="CHEBI:59789"/>
    </ligand>
</feature>
<dbReference type="GO" id="GO:0008650">
    <property type="term" value="F:rRNA (uridine-2'-O-)-methyltransferase activity"/>
    <property type="evidence" value="ECO:0007669"/>
    <property type="project" value="UniProtKB-UniRule"/>
</dbReference>
<dbReference type="InterPro" id="IPR050082">
    <property type="entry name" value="RNA_methyltr_RlmE"/>
</dbReference>
<evidence type="ECO:0000256" key="4">
    <source>
        <dbReference type="ARBA" id="ARBA00022691"/>
    </source>
</evidence>
<evidence type="ECO:0000256" key="11">
    <source>
        <dbReference type="HAMAP-Rule" id="MF_01547"/>
    </source>
</evidence>
<evidence type="ECO:0000256" key="7">
    <source>
        <dbReference type="ARBA" id="ARBA00041129"/>
    </source>
</evidence>
<evidence type="ECO:0000256" key="8">
    <source>
        <dbReference type="ARBA" id="ARBA00041995"/>
    </source>
</evidence>
<dbReference type="KEGG" id="nef:GP480_02225"/>
<dbReference type="InterPro" id="IPR002877">
    <property type="entry name" value="RNA_MeTrfase_FtsJ_dom"/>
</dbReference>
<dbReference type="InterPro" id="IPR029063">
    <property type="entry name" value="SAM-dependent_MTases_sf"/>
</dbReference>
<dbReference type="RefSeq" id="WP_160095491.1">
    <property type="nucleotide sequence ID" value="NZ_CP047224.1"/>
</dbReference>
<feature type="binding site" evidence="11">
    <location>
        <position position="127"/>
    </location>
    <ligand>
        <name>S-adenosyl-L-methionine</name>
        <dbReference type="ChEBI" id="CHEBI:59789"/>
    </ligand>
</feature>
<feature type="binding site" evidence="11">
    <location>
        <position position="88"/>
    </location>
    <ligand>
        <name>S-adenosyl-L-methionine</name>
        <dbReference type="ChEBI" id="CHEBI:59789"/>
    </ligand>
</feature>
<evidence type="ECO:0000256" key="5">
    <source>
        <dbReference type="ARBA" id="ARBA00037569"/>
    </source>
</evidence>
<keyword evidence="3 11" id="KW-0808">Transferase</keyword>
<reference evidence="14 15" key="1">
    <citation type="journal article" date="2020" name="MBio">
        <title>Erratum for Teymournejad et al., 'Isolation and Molecular Analysis of a Novel Neorickettsia Species That Causes Potomac Horse Fever'.</title>
        <authorList>
            <person name="Teymournejad O."/>
            <person name="Lin M."/>
            <person name="Bekebrede H."/>
            <person name="Kamr A."/>
            <person name="Toribio R.E."/>
            <person name="Arroyo L.G."/>
            <person name="Baird J.D."/>
            <person name="Rikihisa Y."/>
        </authorList>
    </citation>
    <scope>NUCLEOTIDE SEQUENCE [LARGE SCALE GENOMIC DNA]</scope>
    <source>
        <strain evidence="14 15">Fin17</strain>
    </source>
</reference>
<dbReference type="Proteomes" id="UP000464912">
    <property type="component" value="Chromosome"/>
</dbReference>
<comment type="subcellular location">
    <subcellularLocation>
        <location evidence="11">Cytoplasm</location>
    </subcellularLocation>
</comment>
<dbReference type="Pfam" id="PF01728">
    <property type="entry name" value="FtsJ"/>
    <property type="match status" value="1"/>
</dbReference>
<evidence type="ECO:0000313" key="14">
    <source>
        <dbReference type="EMBL" id="QHD65260.1"/>
    </source>
</evidence>
<feature type="domain" description="Ribosomal RNA methyltransferase FtsJ" evidence="13">
    <location>
        <begin position="36"/>
        <end position="210"/>
    </location>
</feature>
<evidence type="ECO:0000256" key="1">
    <source>
        <dbReference type="ARBA" id="ARBA00022552"/>
    </source>
</evidence>
<protein>
    <recommendedName>
        <fullName evidence="7 11">Ribosomal RNA large subunit methyltransferase E</fullName>
        <ecNumber evidence="6 11">2.1.1.166</ecNumber>
    </recommendedName>
    <alternativeName>
        <fullName evidence="9 11">23S rRNA Um2552 methyltransferase</fullName>
    </alternativeName>
    <alternativeName>
        <fullName evidence="8 11">rRNA (uridine-2'-O-)-methyltransferase</fullName>
    </alternativeName>
</protein>
<evidence type="ECO:0000256" key="9">
    <source>
        <dbReference type="ARBA" id="ARBA00042745"/>
    </source>
</evidence>
<keyword evidence="11" id="KW-0963">Cytoplasm</keyword>
<comment type="function">
    <text evidence="5 11">Specifically methylates the uridine in position 2552 of 23S rRNA at the 2'-O position of the ribose in the fully assembled 50S ribosomal subunit.</text>
</comment>
<keyword evidence="4 11" id="KW-0949">S-adenosyl-L-methionine</keyword>
<keyword evidence="2 11" id="KW-0489">Methyltransferase</keyword>
<reference evidence="14 15" key="2">
    <citation type="journal article" date="2020" name="MBio">
        <title>Isolation and Molecular Analysis of a Novel Neorickettsia Species That Causes Potomac Horse Fever.</title>
        <authorList>
            <person name="Teymournejad O."/>
            <person name="Lin M."/>
            <person name="Bekebrede H."/>
            <person name="Kamr A."/>
            <person name="Toribio R.E."/>
            <person name="Arroyo L.G."/>
            <person name="Baird J.D."/>
            <person name="Rikihisa Y."/>
        </authorList>
    </citation>
    <scope>NUCLEOTIDE SEQUENCE [LARGE SCALE GENOMIC DNA]</scope>
    <source>
        <strain evidence="14 15">Fin17</strain>
    </source>
</reference>
<dbReference type="PANTHER" id="PTHR10920:SF18">
    <property type="entry name" value="RRNA METHYLTRANSFERASE 2, MITOCHONDRIAL"/>
    <property type="match status" value="1"/>
</dbReference>
<gene>
    <name evidence="11" type="primary">rlmE</name>
    <name evidence="11" type="synonym">ftsJ</name>
    <name evidence="11" type="synonym">rrmJ</name>
    <name evidence="14" type="ORF">GP480_02225</name>
</gene>
<evidence type="ECO:0000259" key="13">
    <source>
        <dbReference type="Pfam" id="PF01728"/>
    </source>
</evidence>
<feature type="binding site" evidence="11">
    <location>
        <position position="68"/>
    </location>
    <ligand>
        <name>S-adenosyl-L-methionine</name>
        <dbReference type="ChEBI" id="CHEBI:59789"/>
    </ligand>
</feature>
<proteinExistence type="inferred from homology"/>
<dbReference type="Gene3D" id="3.40.50.150">
    <property type="entry name" value="Vaccinia Virus protein VP39"/>
    <property type="match status" value="1"/>
</dbReference>
<dbReference type="AlphaFoldDB" id="A0A6P1GAD9"/>
<accession>A0A6P1GAD9</accession>
<evidence type="ECO:0000256" key="3">
    <source>
        <dbReference type="ARBA" id="ARBA00022679"/>
    </source>
</evidence>
<evidence type="ECO:0000256" key="2">
    <source>
        <dbReference type="ARBA" id="ARBA00022603"/>
    </source>
</evidence>
<keyword evidence="1 11" id="KW-0698">rRNA processing</keyword>
<keyword evidence="15" id="KW-1185">Reference proteome</keyword>
<organism evidence="14 15">
    <name type="scientific">Neorickettsia findlayensis</name>
    <dbReference type="NCBI Taxonomy" id="2686014"/>
    <lineage>
        <taxon>Bacteria</taxon>
        <taxon>Pseudomonadati</taxon>
        <taxon>Pseudomonadota</taxon>
        <taxon>Alphaproteobacteria</taxon>
        <taxon>Rickettsiales</taxon>
        <taxon>Anaplasmataceae</taxon>
        <taxon>Neorickettsia</taxon>
    </lineage>
</organism>
<dbReference type="PIRSF" id="PIRSF005461">
    <property type="entry name" value="23S_rRNA_mtase"/>
    <property type="match status" value="1"/>
</dbReference>
<sequence length="213" mass="24012">MKNKLRRVSRRTASSSRWLYRHVNDPFVKKAKVEQYRSRAAYKLLEINKKFNLIREGSVVLDLGSAPGGWSQVIANTLNGTGRVIAVDLADMESIPGVEVVKLDIELQRKELYEYIGGVELDVIVSDLAPSASGSRATDSISSIRLAELVLQYAKSSLKKFGAVVIKILRGSEDEYRFVNLLKKEFKKVEYFKPDASRKASREIYLILLSKLT</sequence>
<feature type="binding site" evidence="11">
    <location>
        <position position="70"/>
    </location>
    <ligand>
        <name>S-adenosyl-L-methionine</name>
        <dbReference type="ChEBI" id="CHEBI:59789"/>
    </ligand>
</feature>
<feature type="active site" description="Proton acceptor" evidence="11 12">
    <location>
        <position position="167"/>
    </location>
</feature>
<dbReference type="HAMAP" id="MF_01547">
    <property type="entry name" value="RNA_methyltr_E"/>
    <property type="match status" value="1"/>
</dbReference>
<dbReference type="EC" id="2.1.1.166" evidence="6 11"/>